<dbReference type="KEGG" id="ppel:H6H00_23330"/>
<reference evidence="2 3" key="1">
    <citation type="submission" date="2020-08" db="EMBL/GenBank/DDBJ databases">
        <authorList>
            <person name="Mo P."/>
        </authorList>
    </citation>
    <scope>NUCLEOTIDE SEQUENCE [LARGE SCALE GENOMIC DNA]</scope>
    <source>
        <strain evidence="2 3">CGMCC 4.1532</strain>
    </source>
</reference>
<dbReference type="InterPro" id="IPR029442">
    <property type="entry name" value="GyrI-like"/>
</dbReference>
<keyword evidence="3" id="KW-1185">Reference proteome</keyword>
<sequence length="259" mass="28435">MDLPFLRGPLPAAFRRRTVVVEPGDSRPYDSAEWSDELVVVEQGRLDLECRAGGVRSFPTGAVICLDHLGLRTLHNRGTDPTVLVAVSRRPDHHRRAREPRVVDLPARPYLGVRRSCTPTTTHLAADRIPEVIGHLLSTGGEAAGAPFLRYRVLDGSGSTEVEACVPADDVGAADGEIAAGVLPAGRYAVVLHRGHPDGLLEVTDRLLRWAERGGHAWDRTVTGDAEHWAARTEHFLTDPRDEPDPEHWETELAFRLAD</sequence>
<gene>
    <name evidence="2" type="ORF">H6H00_23330</name>
</gene>
<proteinExistence type="predicted"/>
<evidence type="ECO:0000313" key="3">
    <source>
        <dbReference type="Proteomes" id="UP000515728"/>
    </source>
</evidence>
<dbReference type="InterPro" id="IPR010499">
    <property type="entry name" value="AraC_E-bd"/>
</dbReference>
<organism evidence="2 3">
    <name type="scientific">Pseudonocardia petroleophila</name>
    <dbReference type="NCBI Taxonomy" id="37331"/>
    <lineage>
        <taxon>Bacteria</taxon>
        <taxon>Bacillati</taxon>
        <taxon>Actinomycetota</taxon>
        <taxon>Actinomycetes</taxon>
        <taxon>Pseudonocardiales</taxon>
        <taxon>Pseudonocardiaceae</taxon>
        <taxon>Pseudonocardia</taxon>
    </lineage>
</organism>
<feature type="domain" description="AraC effector-binding" evidence="1">
    <location>
        <begin position="98"/>
        <end position="258"/>
    </location>
</feature>
<dbReference type="RefSeq" id="WP_185717838.1">
    <property type="nucleotide sequence ID" value="NZ_BAAAWI010000001.1"/>
</dbReference>
<dbReference type="SUPFAM" id="SSF55136">
    <property type="entry name" value="Probable bacterial effector-binding domain"/>
    <property type="match status" value="1"/>
</dbReference>
<dbReference type="SMART" id="SM00871">
    <property type="entry name" value="AraC_E_bind"/>
    <property type="match status" value="1"/>
</dbReference>
<dbReference type="Gene3D" id="3.20.80.10">
    <property type="entry name" value="Regulatory factor, effector binding domain"/>
    <property type="match status" value="1"/>
</dbReference>
<dbReference type="AlphaFoldDB" id="A0A7G7ME68"/>
<name>A0A7G7ME68_9PSEU</name>
<dbReference type="EMBL" id="CP060131">
    <property type="protein sequence ID" value="QNG51079.1"/>
    <property type="molecule type" value="Genomic_DNA"/>
</dbReference>
<dbReference type="Pfam" id="PF06445">
    <property type="entry name" value="GyrI-like"/>
    <property type="match status" value="1"/>
</dbReference>
<dbReference type="SUPFAM" id="SSF51182">
    <property type="entry name" value="RmlC-like cupins"/>
    <property type="match status" value="1"/>
</dbReference>
<evidence type="ECO:0000259" key="1">
    <source>
        <dbReference type="SMART" id="SM00871"/>
    </source>
</evidence>
<evidence type="ECO:0000313" key="2">
    <source>
        <dbReference type="EMBL" id="QNG51079.1"/>
    </source>
</evidence>
<protein>
    <submittedName>
        <fullName evidence="2">GyrI-like domain-containing protein</fullName>
    </submittedName>
</protein>
<dbReference type="InterPro" id="IPR011256">
    <property type="entry name" value="Reg_factor_effector_dom_sf"/>
</dbReference>
<accession>A0A7G7ME68</accession>
<dbReference type="InterPro" id="IPR011051">
    <property type="entry name" value="RmlC_Cupin_sf"/>
</dbReference>
<dbReference type="Proteomes" id="UP000515728">
    <property type="component" value="Chromosome"/>
</dbReference>